<dbReference type="PANTHER" id="PTHR43867:SF2">
    <property type="entry name" value="CELLULOSE SYNTHASE CATALYTIC SUBUNIT A [UDP-FORMING]"/>
    <property type="match status" value="1"/>
</dbReference>
<keyword evidence="4 7" id="KW-0812">Transmembrane</keyword>
<feature type="transmembrane region" description="Helical" evidence="7">
    <location>
        <begin position="450"/>
        <end position="475"/>
    </location>
</feature>
<dbReference type="EMBL" id="JACCJC010000064">
    <property type="protein sequence ID" value="KAF6230872.1"/>
    <property type="molecule type" value="Genomic_DNA"/>
</dbReference>
<evidence type="ECO:0000256" key="4">
    <source>
        <dbReference type="ARBA" id="ARBA00022692"/>
    </source>
</evidence>
<comment type="subcellular location">
    <subcellularLocation>
        <location evidence="1">Membrane</location>
        <topology evidence="1">Multi-pass membrane protein</topology>
    </subcellularLocation>
</comment>
<dbReference type="RefSeq" id="XP_037160305.1">
    <property type="nucleotide sequence ID" value="XM_037312873.1"/>
</dbReference>
<dbReference type="OrthoDB" id="72851at2759"/>
<feature type="transmembrane region" description="Helical" evidence="7">
    <location>
        <begin position="541"/>
        <end position="569"/>
    </location>
</feature>
<feature type="transmembrane region" description="Helical" evidence="7">
    <location>
        <begin position="589"/>
        <end position="609"/>
    </location>
</feature>
<evidence type="ECO:0000313" key="9">
    <source>
        <dbReference type="EMBL" id="KAF6230872.1"/>
    </source>
</evidence>
<evidence type="ECO:0000256" key="5">
    <source>
        <dbReference type="ARBA" id="ARBA00022989"/>
    </source>
</evidence>
<evidence type="ECO:0000256" key="7">
    <source>
        <dbReference type="SAM" id="Phobius"/>
    </source>
</evidence>
<dbReference type="PANTHER" id="PTHR43867">
    <property type="entry name" value="CELLULOSE SYNTHASE CATALYTIC SUBUNIT A [UDP-FORMING]"/>
    <property type="match status" value="1"/>
</dbReference>
<dbReference type="Proteomes" id="UP000578531">
    <property type="component" value="Unassembled WGS sequence"/>
</dbReference>
<comment type="caution">
    <text evidence="9">The sequence shown here is derived from an EMBL/GenBank/DDBJ whole genome shotgun (WGS) entry which is preliminary data.</text>
</comment>
<dbReference type="GO" id="GO:0016020">
    <property type="term" value="C:membrane"/>
    <property type="evidence" value="ECO:0007669"/>
    <property type="project" value="UniProtKB-SubCell"/>
</dbReference>
<dbReference type="Gene3D" id="3.90.550.10">
    <property type="entry name" value="Spore Coat Polysaccharide Biosynthesis Protein SpsA, Chain A"/>
    <property type="match status" value="1"/>
</dbReference>
<dbReference type="GO" id="GO:0016757">
    <property type="term" value="F:glycosyltransferase activity"/>
    <property type="evidence" value="ECO:0007669"/>
    <property type="project" value="UniProtKB-KW"/>
</dbReference>
<feature type="transmembrane region" description="Helical" evidence="7">
    <location>
        <begin position="106"/>
        <end position="128"/>
    </location>
</feature>
<name>A0A8H6FLR9_9LECA</name>
<gene>
    <name evidence="9" type="ORF">HO173_010988</name>
</gene>
<protein>
    <recommendedName>
        <fullName evidence="8">Glycosyltransferase 2-like domain-containing protein</fullName>
    </recommendedName>
</protein>
<evidence type="ECO:0000313" key="10">
    <source>
        <dbReference type="Proteomes" id="UP000578531"/>
    </source>
</evidence>
<keyword evidence="2" id="KW-0328">Glycosyltransferase</keyword>
<dbReference type="AlphaFoldDB" id="A0A8H6FLR9"/>
<feature type="domain" description="Glycosyltransferase 2-like" evidence="8">
    <location>
        <begin position="243"/>
        <end position="435"/>
    </location>
</feature>
<dbReference type="GeneID" id="59292634"/>
<feature type="transmembrane region" description="Helical" evidence="7">
    <location>
        <begin position="426"/>
        <end position="443"/>
    </location>
</feature>
<keyword evidence="6 7" id="KW-0472">Membrane</keyword>
<feature type="transmembrane region" description="Helical" evidence="7">
    <location>
        <begin position="646"/>
        <end position="668"/>
    </location>
</feature>
<keyword evidence="5 7" id="KW-1133">Transmembrane helix</keyword>
<dbReference type="InterPro" id="IPR029044">
    <property type="entry name" value="Nucleotide-diphossugar_trans"/>
</dbReference>
<reference evidence="9 10" key="1">
    <citation type="journal article" date="2020" name="Genomics">
        <title>Complete, high-quality genomes from long-read metagenomic sequencing of two wolf lichen thalli reveals enigmatic genome architecture.</title>
        <authorList>
            <person name="McKenzie S.K."/>
            <person name="Walston R.F."/>
            <person name="Allen J.L."/>
        </authorList>
    </citation>
    <scope>NUCLEOTIDE SEQUENCE [LARGE SCALE GENOMIC DNA]</scope>
    <source>
        <strain evidence="9">WasteWater2</strain>
    </source>
</reference>
<organism evidence="9 10">
    <name type="scientific">Letharia columbiana</name>
    <dbReference type="NCBI Taxonomy" id="112416"/>
    <lineage>
        <taxon>Eukaryota</taxon>
        <taxon>Fungi</taxon>
        <taxon>Dikarya</taxon>
        <taxon>Ascomycota</taxon>
        <taxon>Pezizomycotina</taxon>
        <taxon>Lecanoromycetes</taxon>
        <taxon>OSLEUM clade</taxon>
        <taxon>Lecanoromycetidae</taxon>
        <taxon>Lecanorales</taxon>
        <taxon>Lecanorineae</taxon>
        <taxon>Parmeliaceae</taxon>
        <taxon>Letharia</taxon>
    </lineage>
</organism>
<accession>A0A8H6FLR9</accession>
<dbReference type="CDD" id="cd06421">
    <property type="entry name" value="CESA_CelA_like"/>
    <property type="match status" value="1"/>
</dbReference>
<evidence type="ECO:0000256" key="1">
    <source>
        <dbReference type="ARBA" id="ARBA00004141"/>
    </source>
</evidence>
<feature type="transmembrane region" description="Helical" evidence="7">
    <location>
        <begin position="68"/>
        <end position="86"/>
    </location>
</feature>
<evidence type="ECO:0000256" key="3">
    <source>
        <dbReference type="ARBA" id="ARBA00022679"/>
    </source>
</evidence>
<keyword evidence="3" id="KW-0808">Transferase</keyword>
<dbReference type="InterPro" id="IPR050321">
    <property type="entry name" value="Glycosyltr_2/OpgH_subfam"/>
</dbReference>
<feature type="transmembrane region" description="Helical" evidence="7">
    <location>
        <begin position="487"/>
        <end position="506"/>
    </location>
</feature>
<evidence type="ECO:0000256" key="2">
    <source>
        <dbReference type="ARBA" id="ARBA00022676"/>
    </source>
</evidence>
<dbReference type="SUPFAM" id="SSF53448">
    <property type="entry name" value="Nucleotide-diphospho-sugar transferases"/>
    <property type="match status" value="1"/>
</dbReference>
<proteinExistence type="predicted"/>
<evidence type="ECO:0000256" key="6">
    <source>
        <dbReference type="ARBA" id="ARBA00023136"/>
    </source>
</evidence>
<evidence type="ECO:0000259" key="8">
    <source>
        <dbReference type="Pfam" id="PF13632"/>
    </source>
</evidence>
<sequence>MATIYVPSQEGSTPLSEISICKEEASAEPSIHAVEPTYTIESTYAVEKIGEMDNAGYVATWKLRLNRLLPLSSVCAIAAYWLYFAFRVRYTVAAQELRHTVYPVAWLFISIELGVALPVVLTQLLQCFSIKPRRRPRLRVLGEHVPMVDVLITCAGEETVVVLDTLRAAAAIDWPRDRMRVVVLDDKASEEVRREVELLGLDNPSIHYSARKKTKGVPHHFKAGNLNHGLSYVDGLEGEKAEYVAALDADMIVERAWLRAIIAHLIKDPGLALACPPQLFYNIPKNDPLYQNLAFFFGILEGVKDAIGSAWCTGSGYALRRTALDQIGGFPTGSVAEDVFCSNLLLGAGWRTCYVQEPLQYGTVPDSFSGHIKQRARWTIGTVQTSAKLNFFLFGRICRGMSVLHRFTGFVFTLGTLSTVSAMGSLLMFPIVLVSGFRLVAYADNDQLRWLLRLAFFSLAINRVNEWVAFVPAGYRFAWRGNLNTLWMAPYHGVAIVRSFLLPAFLGGKLATFSSSGSIDSVINERDARNRAPLMRRIKAIWWNGGAFIHLSYVFFTVGAAALSTARAFTTTPDTYQDRLFYILTHAGWPPLVWLVASASCMIPIKYAVSPPSMPDREDLLRRDKDTGIAHPTDGAKRSRWGKTNYLHEGFYAVVTIYTTILFFGTWFY</sequence>
<keyword evidence="10" id="KW-1185">Reference proteome</keyword>
<dbReference type="Pfam" id="PF13632">
    <property type="entry name" value="Glyco_trans_2_3"/>
    <property type="match status" value="1"/>
</dbReference>
<dbReference type="InterPro" id="IPR001173">
    <property type="entry name" value="Glyco_trans_2-like"/>
</dbReference>